<dbReference type="AlphaFoldDB" id="A0A5B7FHA2"/>
<dbReference type="EMBL" id="VSRR010006373">
    <property type="protein sequence ID" value="MPC44639.1"/>
    <property type="molecule type" value="Genomic_DNA"/>
</dbReference>
<reference evidence="1 2" key="1">
    <citation type="submission" date="2019-05" db="EMBL/GenBank/DDBJ databases">
        <title>Another draft genome of Portunus trituberculatus and its Hox gene families provides insights of decapod evolution.</title>
        <authorList>
            <person name="Jeong J.-H."/>
            <person name="Song I."/>
            <person name="Kim S."/>
            <person name="Choi T."/>
            <person name="Kim D."/>
            <person name="Ryu S."/>
            <person name="Kim W."/>
        </authorList>
    </citation>
    <scope>NUCLEOTIDE SEQUENCE [LARGE SCALE GENOMIC DNA]</scope>
    <source>
        <tissue evidence="1">Muscle</tissue>
    </source>
</reference>
<gene>
    <name evidence="1" type="ORF">E2C01_038316</name>
</gene>
<sequence>MDDQGKVIALGDFNAHVATPQFKDNNGNYYQYHGIGPRSTLCHRVHGCKTGYVFRRITAQGIGTGETAVYAQKIKSKIQETPPPILTEMNEACDVEAAVTEGCRIIRAAAATAAVPSSRVTNPTTTSYYQQCLGLAGAKVEKIIRNQ</sequence>
<comment type="caution">
    <text evidence="1">The sequence shown here is derived from an EMBL/GenBank/DDBJ whole genome shotgun (WGS) entry which is preliminary data.</text>
</comment>
<evidence type="ECO:0000313" key="2">
    <source>
        <dbReference type="Proteomes" id="UP000324222"/>
    </source>
</evidence>
<name>A0A5B7FHA2_PORTR</name>
<keyword evidence="2" id="KW-1185">Reference proteome</keyword>
<evidence type="ECO:0000313" key="1">
    <source>
        <dbReference type="EMBL" id="MPC44639.1"/>
    </source>
</evidence>
<dbReference type="Proteomes" id="UP000324222">
    <property type="component" value="Unassembled WGS sequence"/>
</dbReference>
<organism evidence="1 2">
    <name type="scientific">Portunus trituberculatus</name>
    <name type="common">Swimming crab</name>
    <name type="synonym">Neptunus trituberculatus</name>
    <dbReference type="NCBI Taxonomy" id="210409"/>
    <lineage>
        <taxon>Eukaryota</taxon>
        <taxon>Metazoa</taxon>
        <taxon>Ecdysozoa</taxon>
        <taxon>Arthropoda</taxon>
        <taxon>Crustacea</taxon>
        <taxon>Multicrustacea</taxon>
        <taxon>Malacostraca</taxon>
        <taxon>Eumalacostraca</taxon>
        <taxon>Eucarida</taxon>
        <taxon>Decapoda</taxon>
        <taxon>Pleocyemata</taxon>
        <taxon>Brachyura</taxon>
        <taxon>Eubrachyura</taxon>
        <taxon>Portunoidea</taxon>
        <taxon>Portunidae</taxon>
        <taxon>Portuninae</taxon>
        <taxon>Portunus</taxon>
    </lineage>
</organism>
<protein>
    <submittedName>
        <fullName evidence="1">Uncharacterized protein</fullName>
    </submittedName>
</protein>
<proteinExistence type="predicted"/>
<accession>A0A5B7FHA2</accession>